<reference evidence="1 2" key="1">
    <citation type="submission" date="2019-09" db="EMBL/GenBank/DDBJ databases">
        <authorList>
            <person name="Chandra G."/>
            <person name="Truman W A."/>
        </authorList>
    </citation>
    <scope>NUCLEOTIDE SEQUENCE [LARGE SCALE GENOMIC DNA]</scope>
    <source>
        <strain evidence="1">PS925</strain>
    </source>
</reference>
<evidence type="ECO:0000313" key="2">
    <source>
        <dbReference type="Proteomes" id="UP000412311"/>
    </source>
</evidence>
<name>A0A5E6VCT9_PSEFL</name>
<sequence length="218" mass="24289">MIPSLRLARAHLQKKFNQIQRRGIFTVCNGADPISKTMLAENPSVFIHNNVNIIQRYKDKNDYLSMTNSVQNHEMVPKLPIVNSVDIGLVAAEAYVLTDPGTGVLRPFALQWMDIFLAKYPNVRHVVVFACNSAVAIPHKSSNIPAIIQYSQHFPNIPFYGVVHPLKISEHGGKLARTEIDHQGVVTFKSFDILDADFLCAKNGNFYSAKGIDVASML</sequence>
<gene>
    <name evidence="1" type="ORF">PS925_05314</name>
</gene>
<evidence type="ECO:0000313" key="1">
    <source>
        <dbReference type="EMBL" id="VVQ23425.1"/>
    </source>
</evidence>
<dbReference type="Proteomes" id="UP000412311">
    <property type="component" value="Unassembled WGS sequence"/>
</dbReference>
<dbReference type="RefSeq" id="WP_110719823.1">
    <property type="nucleotide sequence ID" value="NZ_CABVJG010000021.1"/>
</dbReference>
<proteinExistence type="predicted"/>
<dbReference type="AlphaFoldDB" id="A0A5E6VCT9"/>
<accession>A0A5E6VCT9</accession>
<organism evidence="1 2">
    <name type="scientific">Pseudomonas fluorescens</name>
    <dbReference type="NCBI Taxonomy" id="294"/>
    <lineage>
        <taxon>Bacteria</taxon>
        <taxon>Pseudomonadati</taxon>
        <taxon>Pseudomonadota</taxon>
        <taxon>Gammaproteobacteria</taxon>
        <taxon>Pseudomonadales</taxon>
        <taxon>Pseudomonadaceae</taxon>
        <taxon>Pseudomonas</taxon>
    </lineage>
</organism>
<protein>
    <submittedName>
        <fullName evidence="1">Uncharacterized protein</fullName>
    </submittedName>
</protein>
<dbReference type="EMBL" id="CABVJG010000021">
    <property type="protein sequence ID" value="VVQ23425.1"/>
    <property type="molecule type" value="Genomic_DNA"/>
</dbReference>